<comment type="caution">
    <text evidence="2">The sequence shown here is derived from an EMBL/GenBank/DDBJ whole genome shotgun (WGS) entry which is preliminary data.</text>
</comment>
<dbReference type="EMBL" id="CAHIKZ030000008">
    <property type="protein sequence ID" value="CAE1140049.1"/>
    <property type="molecule type" value="Genomic_DNA"/>
</dbReference>
<sequence>MGVKSFFFFSFSLILSLEKRIYFSSFFLLSFSESPPPLFFSSFPYIFTAFFLRFLFPPCNRWDFNTCTQLARRRRLFSMKDLSRSQFFALSLSSCFIVLPPSIFSSLFLLLSLLSSFLLTLHFLYSVFRLFSTLYFVLYFTSQLTFFLFILVHFFFFLSFFLTSYFFFFLSFPFFRFLFYFATSRPHFSLLASLAHSLLKLPLTSPHTLSHILARSLNIMDTLSHSLTYVQVHSHFHHLLLSFSVHTLSLSLSLFFTGIQSPSYLPTLSLLIWHTILETC</sequence>
<evidence type="ECO:0000256" key="1">
    <source>
        <dbReference type="SAM" id="Phobius"/>
    </source>
</evidence>
<accession>A0A812AJC3</accession>
<evidence type="ECO:0000313" key="2">
    <source>
        <dbReference type="EMBL" id="CAE1140049.1"/>
    </source>
</evidence>
<feature type="transmembrane region" description="Helical" evidence="1">
    <location>
        <begin position="36"/>
        <end position="56"/>
    </location>
</feature>
<keyword evidence="3" id="KW-1185">Reference proteome</keyword>
<keyword evidence="1" id="KW-0812">Transmembrane</keyword>
<reference evidence="2" key="1">
    <citation type="submission" date="2021-01" db="EMBL/GenBank/DDBJ databases">
        <authorList>
            <person name="Li R."/>
            <person name="Bekaert M."/>
        </authorList>
    </citation>
    <scope>NUCLEOTIDE SEQUENCE</scope>
    <source>
        <strain evidence="2">Farmed</strain>
    </source>
</reference>
<proteinExistence type="predicted"/>
<keyword evidence="1" id="KW-1133">Transmembrane helix</keyword>
<feature type="transmembrane region" description="Helical" evidence="1">
    <location>
        <begin position="82"/>
        <end position="101"/>
    </location>
</feature>
<name>A0A812AJC3_ACAPH</name>
<organism evidence="2 3">
    <name type="scientific">Acanthosepion pharaonis</name>
    <name type="common">Pharaoh cuttlefish</name>
    <name type="synonym">Sepia pharaonis</name>
    <dbReference type="NCBI Taxonomy" id="158019"/>
    <lineage>
        <taxon>Eukaryota</taxon>
        <taxon>Metazoa</taxon>
        <taxon>Spiralia</taxon>
        <taxon>Lophotrochozoa</taxon>
        <taxon>Mollusca</taxon>
        <taxon>Cephalopoda</taxon>
        <taxon>Coleoidea</taxon>
        <taxon>Decapodiformes</taxon>
        <taxon>Sepiida</taxon>
        <taxon>Sepiina</taxon>
        <taxon>Sepiidae</taxon>
        <taxon>Acanthosepion</taxon>
    </lineage>
</organism>
<keyword evidence="1" id="KW-0472">Membrane</keyword>
<evidence type="ECO:0000313" key="3">
    <source>
        <dbReference type="Proteomes" id="UP000597762"/>
    </source>
</evidence>
<dbReference type="Proteomes" id="UP000597762">
    <property type="component" value="Unassembled WGS sequence"/>
</dbReference>
<gene>
    <name evidence="2" type="ORF">SPHA_493</name>
</gene>
<protein>
    <submittedName>
        <fullName evidence="2">Uncharacterized protein</fullName>
    </submittedName>
</protein>
<dbReference type="AlphaFoldDB" id="A0A812AJC3"/>